<dbReference type="Proteomes" id="UP000293342">
    <property type="component" value="Unassembled WGS sequence"/>
</dbReference>
<comment type="caution">
    <text evidence="1">The sequence shown here is derived from an EMBL/GenBank/DDBJ whole genome shotgun (WGS) entry which is preliminary data.</text>
</comment>
<dbReference type="OrthoDB" id="3518779at2"/>
<sequence length="221" mass="25125">MSVPTRGIALLLNAFGLPRLPLQVQSTGPQYDDLTERWLDASHGWQPPDDTATYLRWLATHRDVLFHGSQRADLDQLTPDRESGDSTAFGNQRAVFATDDPIWAMWFALLNRSPGYRSTRNGAWSVRGGHDRHYFFSVDSDQPDADLLTPGWLYVLPRSGFTRERPAAGLVQSGQWINPNPVRPIAHLPVSPTDFPFPNHVHRHTPRTGMLRTLWNRRRPT</sequence>
<evidence type="ECO:0000313" key="2">
    <source>
        <dbReference type="Proteomes" id="UP000293342"/>
    </source>
</evidence>
<dbReference type="EMBL" id="SJKD01000006">
    <property type="protein sequence ID" value="TCC46871.1"/>
    <property type="molecule type" value="Genomic_DNA"/>
</dbReference>
<dbReference type="RefSeq" id="WP_131516601.1">
    <property type="nucleotide sequence ID" value="NZ_SJKD01000006.1"/>
</dbReference>
<keyword evidence="2" id="KW-1185">Reference proteome</keyword>
<proteinExistence type="predicted"/>
<gene>
    <name evidence="1" type="ORF">E0H75_27945</name>
</gene>
<name>A0A4R0JIP8_9ACTN</name>
<organism evidence="1 2">
    <name type="scientific">Kribbella capetownensis</name>
    <dbReference type="NCBI Taxonomy" id="1572659"/>
    <lineage>
        <taxon>Bacteria</taxon>
        <taxon>Bacillati</taxon>
        <taxon>Actinomycetota</taxon>
        <taxon>Actinomycetes</taxon>
        <taxon>Propionibacteriales</taxon>
        <taxon>Kribbellaceae</taxon>
        <taxon>Kribbella</taxon>
    </lineage>
</organism>
<reference evidence="1 2" key="1">
    <citation type="submission" date="2019-02" db="EMBL/GenBank/DDBJ databases">
        <title>Kribbella capetownensis sp. nov. and Kribbella speibonae sp. nov., isolated from soil.</title>
        <authorList>
            <person name="Curtis S.M."/>
            <person name="Norton I."/>
            <person name="Everest G.J."/>
            <person name="Meyers P.R."/>
        </authorList>
    </citation>
    <scope>NUCLEOTIDE SEQUENCE [LARGE SCALE GENOMIC DNA]</scope>
    <source>
        <strain evidence="1 2">YM53</strain>
    </source>
</reference>
<protein>
    <submittedName>
        <fullName evidence="1">Uncharacterized protein</fullName>
    </submittedName>
</protein>
<evidence type="ECO:0000313" key="1">
    <source>
        <dbReference type="EMBL" id="TCC46871.1"/>
    </source>
</evidence>
<accession>A0A4R0JIP8</accession>
<dbReference type="AlphaFoldDB" id="A0A4R0JIP8"/>